<dbReference type="AlphaFoldDB" id="A0A9P8PXX8"/>
<reference evidence="1" key="1">
    <citation type="journal article" date="2021" name="Open Biol.">
        <title>Shared evolutionary footprints suggest mitochondrial oxidative damage underlies multiple complex I losses in fungi.</title>
        <authorList>
            <person name="Schikora-Tamarit M.A."/>
            <person name="Marcet-Houben M."/>
            <person name="Nosek J."/>
            <person name="Gabaldon T."/>
        </authorList>
    </citation>
    <scope>NUCLEOTIDE SEQUENCE</scope>
    <source>
        <strain evidence="1">CBS2887</strain>
    </source>
</reference>
<gene>
    <name evidence="1" type="ORF">WICPIJ_008306</name>
</gene>
<evidence type="ECO:0000313" key="2">
    <source>
        <dbReference type="Proteomes" id="UP000774326"/>
    </source>
</evidence>
<protein>
    <submittedName>
        <fullName evidence="1">Uncharacterized protein</fullName>
    </submittedName>
</protein>
<organism evidence="1 2">
    <name type="scientific">Wickerhamomyces pijperi</name>
    <name type="common">Yeast</name>
    <name type="synonym">Pichia pijperi</name>
    <dbReference type="NCBI Taxonomy" id="599730"/>
    <lineage>
        <taxon>Eukaryota</taxon>
        <taxon>Fungi</taxon>
        <taxon>Dikarya</taxon>
        <taxon>Ascomycota</taxon>
        <taxon>Saccharomycotina</taxon>
        <taxon>Saccharomycetes</taxon>
        <taxon>Phaffomycetales</taxon>
        <taxon>Wickerhamomycetaceae</taxon>
        <taxon>Wickerhamomyces</taxon>
    </lineage>
</organism>
<sequence length="144" mass="16647">MDFFKVFSILFPTYYILQCLLPTALSVLNLSELTNSQHKTMTEGLNISKIPVKFNLEWRGYPSRLMTSDSNNHTKFIETANPRYAFPESGHNWYNVSTLWLEDHITKNKLEFLGCMYDTNLSFSEKEKVTSLVSSEAVIKFCAQ</sequence>
<accession>A0A9P8PXX8</accession>
<keyword evidence="2" id="KW-1185">Reference proteome</keyword>
<dbReference type="EMBL" id="JAEUBG010004744">
    <property type="protein sequence ID" value="KAH3680366.1"/>
    <property type="molecule type" value="Genomic_DNA"/>
</dbReference>
<name>A0A9P8PXX8_WICPI</name>
<comment type="caution">
    <text evidence="1">The sequence shown here is derived from an EMBL/GenBank/DDBJ whole genome shotgun (WGS) entry which is preliminary data.</text>
</comment>
<reference evidence="1" key="2">
    <citation type="submission" date="2021-01" db="EMBL/GenBank/DDBJ databases">
        <authorList>
            <person name="Schikora-Tamarit M.A."/>
        </authorList>
    </citation>
    <scope>NUCLEOTIDE SEQUENCE</scope>
    <source>
        <strain evidence="1">CBS2887</strain>
    </source>
</reference>
<evidence type="ECO:0000313" key="1">
    <source>
        <dbReference type="EMBL" id="KAH3680366.1"/>
    </source>
</evidence>
<dbReference type="Proteomes" id="UP000774326">
    <property type="component" value="Unassembled WGS sequence"/>
</dbReference>
<proteinExistence type="predicted"/>